<dbReference type="SMART" id="SM00858">
    <property type="entry name" value="SAF"/>
    <property type="match status" value="1"/>
</dbReference>
<proteinExistence type="predicted"/>
<dbReference type="Proteomes" id="UP000321820">
    <property type="component" value="Chromosome"/>
</dbReference>
<name>A0A5B9EBR1_9BACT</name>
<dbReference type="InterPro" id="IPR017592">
    <property type="entry name" value="Pilus_assmbl_Flp-typ_CpaB"/>
</dbReference>
<organism evidence="2 3">
    <name type="scientific">Terriglobus albidus</name>
    <dbReference type="NCBI Taxonomy" id="1592106"/>
    <lineage>
        <taxon>Bacteria</taxon>
        <taxon>Pseudomonadati</taxon>
        <taxon>Acidobacteriota</taxon>
        <taxon>Terriglobia</taxon>
        <taxon>Terriglobales</taxon>
        <taxon>Acidobacteriaceae</taxon>
        <taxon>Terriglobus</taxon>
    </lineage>
</organism>
<dbReference type="RefSeq" id="WP_147647081.1">
    <property type="nucleotide sequence ID" value="NZ_CP042806.1"/>
</dbReference>
<reference evidence="2 3" key="1">
    <citation type="submission" date="2019-08" db="EMBL/GenBank/DDBJ databases">
        <title>Complete genome sequence of Terriglobus albidus strain ORNL.</title>
        <authorList>
            <person name="Podar M."/>
        </authorList>
    </citation>
    <scope>NUCLEOTIDE SEQUENCE [LARGE SCALE GENOMIC DNA]</scope>
    <source>
        <strain evidence="2 3">ORNL</strain>
    </source>
</reference>
<dbReference type="NCBIfam" id="TIGR03177">
    <property type="entry name" value="pilus_cpaB"/>
    <property type="match status" value="1"/>
</dbReference>
<dbReference type="KEGG" id="talb:FTW19_07715"/>
<dbReference type="OrthoDB" id="163768at2"/>
<dbReference type="EMBL" id="CP042806">
    <property type="protein sequence ID" value="QEE27891.1"/>
    <property type="molecule type" value="Genomic_DNA"/>
</dbReference>
<feature type="domain" description="SAF" evidence="1">
    <location>
        <begin position="39"/>
        <end position="100"/>
    </location>
</feature>
<accession>A0A5B9EBR1</accession>
<evidence type="ECO:0000313" key="2">
    <source>
        <dbReference type="EMBL" id="QEE27891.1"/>
    </source>
</evidence>
<dbReference type="Pfam" id="PF08666">
    <property type="entry name" value="SAF"/>
    <property type="match status" value="1"/>
</dbReference>
<keyword evidence="3" id="KW-1185">Reference proteome</keyword>
<protein>
    <submittedName>
        <fullName evidence="2">Flp pilus assembly protein CpaB</fullName>
    </submittedName>
</protein>
<dbReference type="CDD" id="cd11614">
    <property type="entry name" value="SAF_CpaB_FlgA_like"/>
    <property type="match status" value="1"/>
</dbReference>
<sequence>MNKRVVVILFSAFIVAAICSLLVSRLVGKRVLASHSNMTRVVVATTDIKLGSVLRDVDVTYSEIASPAPKGAILNLKDAVGRGVVSNLYQNEPVVDSRLAASGSGGGLAATISPGMRACAVKVDDVVGVAGFVTPGMRVDVLISGNPPGTPNPVDGPKVKTLLQNIQVLSAGTDIQKDQEGKPKPVQVVNLLVTPEQAEDLSLASNQTHIQLVLRNPLDNQIAQPPGTVMANLFADKNSPVPPKPRTVSAPRVVRAAAPQIYLVQVFNGSKRTEEKFVSDEVKK</sequence>
<dbReference type="AlphaFoldDB" id="A0A5B9EBR1"/>
<evidence type="ECO:0000313" key="3">
    <source>
        <dbReference type="Proteomes" id="UP000321820"/>
    </source>
</evidence>
<dbReference type="InterPro" id="IPR031571">
    <property type="entry name" value="RcpC_dom"/>
</dbReference>
<dbReference type="InterPro" id="IPR013974">
    <property type="entry name" value="SAF"/>
</dbReference>
<dbReference type="Pfam" id="PF16976">
    <property type="entry name" value="RcpC"/>
    <property type="match status" value="1"/>
</dbReference>
<evidence type="ECO:0000259" key="1">
    <source>
        <dbReference type="SMART" id="SM00858"/>
    </source>
</evidence>
<gene>
    <name evidence="2" type="primary">cpaB</name>
    <name evidence="2" type="ORF">FTW19_07715</name>
</gene>